<feature type="transmembrane region" description="Helical" evidence="3">
    <location>
        <begin position="1249"/>
        <end position="1270"/>
    </location>
</feature>
<dbReference type="SUPFAM" id="SSF53067">
    <property type="entry name" value="Actin-like ATPase domain"/>
    <property type="match status" value="2"/>
</dbReference>
<feature type="compositionally biased region" description="Polar residues" evidence="2">
    <location>
        <begin position="1218"/>
        <end position="1231"/>
    </location>
</feature>
<dbReference type="Gene3D" id="3.30.420.40">
    <property type="match status" value="1"/>
</dbReference>
<dbReference type="InterPro" id="IPR057512">
    <property type="entry name" value="RTG2_C"/>
</dbReference>
<dbReference type="Pfam" id="PF23566">
    <property type="entry name" value="RTG2_C"/>
    <property type="match status" value="1"/>
</dbReference>
<dbReference type="GO" id="GO:0006357">
    <property type="term" value="P:regulation of transcription by RNA polymerase II"/>
    <property type="evidence" value="ECO:0007669"/>
    <property type="project" value="TreeGrafter"/>
</dbReference>
<feature type="transmembrane region" description="Helical" evidence="3">
    <location>
        <begin position="619"/>
        <end position="643"/>
    </location>
</feature>
<dbReference type="InterPro" id="IPR021840">
    <property type="entry name" value="DUF3433"/>
</dbReference>
<reference evidence="6 7" key="1">
    <citation type="journal article" date="2018" name="PLoS Pathog.">
        <title>Evolution of structural diversity of trichothecenes, a family of toxins produced by plant pathogenic and entomopathogenic fungi.</title>
        <authorList>
            <person name="Proctor R.H."/>
            <person name="McCormick S.P."/>
            <person name="Kim H.S."/>
            <person name="Cardoza R.E."/>
            <person name="Stanley A.M."/>
            <person name="Lindo L."/>
            <person name="Kelly A."/>
            <person name="Brown D.W."/>
            <person name="Lee T."/>
            <person name="Vaughan M.M."/>
            <person name="Alexander N.J."/>
            <person name="Busman M."/>
            <person name="Gutierrez S."/>
        </authorList>
    </citation>
    <scope>NUCLEOTIDE SEQUENCE [LARGE SCALE GENOMIC DNA]</scope>
    <source>
        <strain evidence="6 7">NRRL 20695</strain>
    </source>
</reference>
<evidence type="ECO:0000313" key="7">
    <source>
        <dbReference type="Proteomes" id="UP000266234"/>
    </source>
</evidence>
<feature type="domain" description="Ppx/GppA phosphatase N-terminal" evidence="4">
    <location>
        <begin position="61"/>
        <end position="370"/>
    </location>
</feature>
<feature type="transmembrane region" description="Helical" evidence="3">
    <location>
        <begin position="1130"/>
        <end position="1152"/>
    </location>
</feature>
<feature type="coiled-coil region" evidence="1">
    <location>
        <begin position="207"/>
        <end position="243"/>
    </location>
</feature>
<dbReference type="PANTHER" id="PTHR30005:SF0">
    <property type="entry name" value="RETROGRADE REGULATION PROTEIN 2"/>
    <property type="match status" value="1"/>
</dbReference>
<proteinExistence type="predicted"/>
<feature type="transmembrane region" description="Helical" evidence="3">
    <location>
        <begin position="1291"/>
        <end position="1308"/>
    </location>
</feature>
<sequence length="1822" mass="201131">MESADFDYELIQDNRPSTFPFRSQDGQAKVDSSYLRGIVDMGSNGIRFSVTDLSPPFSRILPTIHVYRVNISLYDAQFDAETGHKIPIPSDIIEEVIAALNRFKMVCADLEVPDDQIHVVATEATRAALNSSEFIKKIHTHTGLSVDLLPKEEEGRIGSLGVASGFSDIGGLMMDLGGGSTQITWIISQGGNVRISDRGSFSFPYGAAALTKTLDDLKKGKSKHEAEKAREKLQQEMAANFKDAYHKLQVPESLIAEAKEKGGFPLYLSGGGFRGWGYLLLSISQDGKIPYPISIINGYTVGKERFENTKAMEEVARTAHSIFRVSDRRRKQVPAVAFLINALSNAIPHGIRLAHFCQGGVREGLLFKELGPSVRAQDPLEVTTQRFAPQSADMLYNLLMFSFPEPSRGGTRRFPESISKHVIRAFANTMYVHTIMDKELASTTAMYSTSTGLLAFTRGVSHEDRARLALMLESRYMGELPPRESKFKEALQSVITPEEVWWAAYLGRVGYLLGRLYPSGKVDESKPRVVLSSQWAWDLGHKKQGEGVKLTISVQKMKDDPAKLKKALRDHVNIVEKIGKKKNWAGGPDGWAQISTSCKPVQPNPFQVMTERRKARQPFWLSKAALAVFILVFIACAVALIVLNSIIRSQNGFSLSVSSSSYSWTYGPTAILIVVLSFWRRVDYYYKLREPWRELLAGPSSSERSLLLDYITSFQIVSLGQAVKRRHFPVAASILGFFLIKLIILISTTIFVVMETDLQRIENATMYDAFNATSFWWTCHDRDVGLPDGRLFYGGESDNSVWTYLSNLNNKTTERDDWKLPNDLVTQRFDATTDASDVTRLEHAVDIFVPQVSCEDATLSVMDSMKKDDGPEWRNYTFISETCSHTGILVDPCKGVRYGDLVTDTYDLNSCQAEPHVYSSFRVNCSNGLEDSYIRREWSKDFELFDIRYAISAADFESTVKGSGNESQVTGMTLIKSSAVICKIDYGIATANATLDVLTGDVSLPAIHGKLRLLSNLSSIALAELLWANLESTSESLIVDEKVPTLKPLVKGTGSPPRATDALFQLMYAQLGRPENLDAFYETKTLKNATISVLEGIAREFARDSLLIQHVVDRPAKGWVSENRLHMRPVALWAMVSGFFLLSIMCLALFLFGPRQFEWIHAMSGSLAGTAAILSKSPDLQAILSGSSHFTTKELKKKLSGIRFSAVNKTDGHLEVQARSSSESTRQVSRTTSKDPDTKHVWTPLSARIAMIIPTFVTPLITIGILEILYHLVLRESHFIRITGDSTTLSYIIRISSTLVVFGIATMINNLDSTIVVFAPFANLRSGNSRPDQGILFHLLSVNPFLIMFKSLERRQFGPAASNAATLIAGFLTIIVSGLWVPVNTLIVDHPSIAMVDNWDLSWFSDPSNDGGAAVALNLVHFGGAKTPLGIWGTMVVPEVTLSDDFDGTRSGANYTYSVMALEPVLNCTVIPQNAISTRNFTYQVHAGREGEFNTVNGSLIVVQPPGVDPRCSDSSINGYANLTFGMELETSNERSVGKYFDLSQSTSGQVSVTCPSVGILFGDVGPTDATAETNLTALVCSQTIKQVPVRVTYSGTPALGAIENVQTDGDYKMVQNDFKAHTMGYKIEGFLNNTLLPFPDSSSSDRDYDSFFNHLLLRPNRYAHDGLVGVEKEWLFVQAVTEEYDEYLRHVIHRNIRASKQTSAIHMLSATNDSSAKSFQSRTTGLYSAEITHLVIDPTSKVILQVLLAAMTVLSVIGFLLVKIRGTLPRDPCSIGSTMALIADSPLCDSGSGILPEDAQHMSESQLLKAVDGWVFSGKLI</sequence>
<dbReference type="OrthoDB" id="5332281at2759"/>
<feature type="region of interest" description="Disordered" evidence="2">
    <location>
        <begin position="1215"/>
        <end position="1238"/>
    </location>
</feature>
<keyword evidence="3" id="KW-1133">Transmembrane helix</keyword>
<dbReference type="Pfam" id="PF02541">
    <property type="entry name" value="Ppx-GppA"/>
    <property type="match status" value="1"/>
</dbReference>
<organism evidence="6 7">
    <name type="scientific">Fusarium longipes</name>
    <dbReference type="NCBI Taxonomy" id="694270"/>
    <lineage>
        <taxon>Eukaryota</taxon>
        <taxon>Fungi</taxon>
        <taxon>Dikarya</taxon>
        <taxon>Ascomycota</taxon>
        <taxon>Pezizomycotina</taxon>
        <taxon>Sordariomycetes</taxon>
        <taxon>Hypocreomycetidae</taxon>
        <taxon>Hypocreales</taxon>
        <taxon>Nectriaceae</taxon>
        <taxon>Fusarium</taxon>
    </lineage>
</organism>
<dbReference type="Pfam" id="PF11915">
    <property type="entry name" value="DUF3433"/>
    <property type="match status" value="2"/>
</dbReference>
<comment type="caution">
    <text evidence="6">The sequence shown here is derived from an EMBL/GenBank/DDBJ whole genome shotgun (WGS) entry which is preliminary data.</text>
</comment>
<evidence type="ECO:0000259" key="4">
    <source>
        <dbReference type="Pfam" id="PF02541"/>
    </source>
</evidence>
<feature type="transmembrane region" description="Helical" evidence="3">
    <location>
        <begin position="1364"/>
        <end position="1383"/>
    </location>
</feature>
<keyword evidence="3" id="KW-0812">Transmembrane</keyword>
<dbReference type="PANTHER" id="PTHR30005">
    <property type="entry name" value="EXOPOLYPHOSPHATASE"/>
    <property type="match status" value="1"/>
</dbReference>
<evidence type="ECO:0000256" key="1">
    <source>
        <dbReference type="SAM" id="Coils"/>
    </source>
</evidence>
<gene>
    <name evidence="6" type="ORF">FLONG3_3273</name>
</gene>
<evidence type="ECO:0000256" key="3">
    <source>
        <dbReference type="SAM" id="Phobius"/>
    </source>
</evidence>
<dbReference type="InterPro" id="IPR043129">
    <property type="entry name" value="ATPase_NBD"/>
</dbReference>
<dbReference type="EMBL" id="PXOG01000061">
    <property type="protein sequence ID" value="RGP78651.1"/>
    <property type="molecule type" value="Genomic_DNA"/>
</dbReference>
<dbReference type="FunFam" id="3.30.420.40:FF:000191">
    <property type="entry name" value="Retrograde regulation protein 2"/>
    <property type="match status" value="1"/>
</dbReference>
<feature type="transmembrane region" description="Helical" evidence="3">
    <location>
        <begin position="1335"/>
        <end position="1352"/>
    </location>
</feature>
<evidence type="ECO:0000259" key="5">
    <source>
        <dbReference type="Pfam" id="PF23566"/>
    </source>
</evidence>
<dbReference type="InterPro" id="IPR050273">
    <property type="entry name" value="GppA/Ppx_hydrolase"/>
</dbReference>
<name>A0A395T1V2_9HYPO</name>
<accession>A0A395T1V2</accession>
<feature type="transmembrane region" description="Helical" evidence="3">
    <location>
        <begin position="663"/>
        <end position="679"/>
    </location>
</feature>
<evidence type="ECO:0000256" key="2">
    <source>
        <dbReference type="SAM" id="MobiDB-lite"/>
    </source>
</evidence>
<keyword evidence="3" id="KW-0472">Membrane</keyword>
<feature type="transmembrane region" description="Helical" evidence="3">
    <location>
        <begin position="1743"/>
        <end position="1763"/>
    </location>
</feature>
<dbReference type="Gene3D" id="3.30.420.150">
    <property type="entry name" value="Exopolyphosphatase. Domain 2"/>
    <property type="match status" value="1"/>
</dbReference>
<protein>
    <submittedName>
        <fullName evidence="6">Retrograde regulation 2</fullName>
    </submittedName>
</protein>
<keyword evidence="1" id="KW-0175">Coiled coil</keyword>
<dbReference type="Proteomes" id="UP000266234">
    <property type="component" value="Unassembled WGS sequence"/>
</dbReference>
<dbReference type="InterPro" id="IPR003695">
    <property type="entry name" value="Ppx_GppA_N"/>
</dbReference>
<feature type="domain" description="RTG2 C-terminal" evidence="5">
    <location>
        <begin position="378"/>
        <end position="591"/>
    </location>
</feature>
<evidence type="ECO:0000313" key="6">
    <source>
        <dbReference type="EMBL" id="RGP78651.1"/>
    </source>
</evidence>
<feature type="transmembrane region" description="Helical" evidence="3">
    <location>
        <begin position="734"/>
        <end position="754"/>
    </location>
</feature>
<keyword evidence="7" id="KW-1185">Reference proteome</keyword>